<dbReference type="PANTHER" id="PTHR38048:SF1">
    <property type="entry name" value="HEMERYTHRIN-LIKE DOMAIN-CONTAINING PROTEIN"/>
    <property type="match status" value="1"/>
</dbReference>
<dbReference type="InterPro" id="IPR012312">
    <property type="entry name" value="Hemerythrin-like"/>
</dbReference>
<evidence type="ECO:0000313" key="4">
    <source>
        <dbReference type="Proteomes" id="UP000431533"/>
    </source>
</evidence>
<name>A0A8H8R7H6_9HELO</name>
<evidence type="ECO:0000259" key="2">
    <source>
        <dbReference type="Pfam" id="PF01814"/>
    </source>
</evidence>
<dbReference type="EMBL" id="QGMH01000023">
    <property type="protein sequence ID" value="TVY29031.1"/>
    <property type="molecule type" value="Genomic_DNA"/>
</dbReference>
<dbReference type="AlphaFoldDB" id="A0A8H8R7H6"/>
<evidence type="ECO:0000256" key="1">
    <source>
        <dbReference type="SAM" id="SignalP"/>
    </source>
</evidence>
<keyword evidence="1" id="KW-0732">Signal</keyword>
<keyword evidence="4" id="KW-1185">Reference proteome</keyword>
<gene>
    <name evidence="3" type="ORF">LHYA1_G002298</name>
</gene>
<dbReference type="RefSeq" id="XP_031007819.1">
    <property type="nucleotide sequence ID" value="XM_031147275.1"/>
</dbReference>
<protein>
    <recommendedName>
        <fullName evidence="2">Hemerythrin-like domain-containing protein</fullName>
    </recommendedName>
</protein>
<feature type="domain" description="Hemerythrin-like" evidence="2">
    <location>
        <begin position="123"/>
        <end position="254"/>
    </location>
</feature>
<dbReference type="Proteomes" id="UP000431533">
    <property type="component" value="Unassembled WGS sequence"/>
</dbReference>
<dbReference type="PANTHER" id="PTHR38048">
    <property type="entry name" value="EXPRESSED PROTEIN"/>
    <property type="match status" value="1"/>
</dbReference>
<dbReference type="Pfam" id="PF01814">
    <property type="entry name" value="Hemerythrin"/>
    <property type="match status" value="1"/>
</dbReference>
<reference evidence="3 4" key="1">
    <citation type="submission" date="2018-05" db="EMBL/GenBank/DDBJ databases">
        <title>Genome sequencing and assembly of the regulated plant pathogen Lachnellula willkommii and related sister species for the development of diagnostic species identification markers.</title>
        <authorList>
            <person name="Giroux E."/>
            <person name="Bilodeau G."/>
        </authorList>
    </citation>
    <scope>NUCLEOTIDE SEQUENCE [LARGE SCALE GENOMIC DNA]</scope>
    <source>
        <strain evidence="3 4">CBS 185.66</strain>
    </source>
</reference>
<feature type="chain" id="PRO_5034288052" description="Hemerythrin-like domain-containing protein" evidence="1">
    <location>
        <begin position="22"/>
        <end position="265"/>
    </location>
</feature>
<dbReference type="CDD" id="cd12108">
    <property type="entry name" value="Hr-like"/>
    <property type="match status" value="1"/>
</dbReference>
<organism evidence="3 4">
    <name type="scientific">Lachnellula hyalina</name>
    <dbReference type="NCBI Taxonomy" id="1316788"/>
    <lineage>
        <taxon>Eukaryota</taxon>
        <taxon>Fungi</taxon>
        <taxon>Dikarya</taxon>
        <taxon>Ascomycota</taxon>
        <taxon>Pezizomycotina</taxon>
        <taxon>Leotiomycetes</taxon>
        <taxon>Helotiales</taxon>
        <taxon>Lachnaceae</taxon>
        <taxon>Lachnellula</taxon>
    </lineage>
</organism>
<dbReference type="GeneID" id="41982496"/>
<dbReference type="Gene3D" id="1.20.120.520">
    <property type="entry name" value="nmb1532 protein domain like"/>
    <property type="match status" value="1"/>
</dbReference>
<evidence type="ECO:0000313" key="3">
    <source>
        <dbReference type="EMBL" id="TVY29031.1"/>
    </source>
</evidence>
<dbReference type="OrthoDB" id="10044044at2759"/>
<accession>A0A8H8R7H6</accession>
<sequence length="265" mass="30256">MHMRPHLLTLLLTGLPRASIAHTYTPRIPGAIPIPILEHPTCRRNFTCAAPLRQDFSTIMADMAKEAQAEVNRLAEPCEKEGEILEGNQARDAALKKVEEAKVEEKLPKLSAAEFRVYNSMAEHMEYFHNHFRQSWTILKTACDTNRRPANMSLKAFLSTGLSFLQHLETHHSIEEAHIFPVLARKMPEFENGRNAAELLRQHKEIHVGMEKLEAYLLSVKSGERELELRVMRERMEAGGWGDVLWTHLDQEVKTLGGGEYEEVL</sequence>
<proteinExistence type="predicted"/>
<comment type="caution">
    <text evidence="3">The sequence shown here is derived from an EMBL/GenBank/DDBJ whole genome shotgun (WGS) entry which is preliminary data.</text>
</comment>
<feature type="signal peptide" evidence="1">
    <location>
        <begin position="1"/>
        <end position="21"/>
    </location>
</feature>
<dbReference type="InterPro" id="IPR053206">
    <property type="entry name" value="Dimeric_xanthone_biosynth"/>
</dbReference>